<keyword evidence="3 11" id="KW-0547">Nucleotide-binding</keyword>
<evidence type="ECO:0000256" key="6">
    <source>
        <dbReference type="ARBA" id="ARBA00022840"/>
    </source>
</evidence>
<dbReference type="SMART" id="SM00956">
    <property type="entry name" value="RQC"/>
    <property type="match status" value="1"/>
</dbReference>
<keyword evidence="4 11" id="KW-0378">Hydrolase</keyword>
<dbReference type="GeneID" id="63690754"/>
<protein>
    <recommendedName>
        <fullName evidence="11">ATP-dependent DNA helicase</fullName>
        <ecNumber evidence="11">5.6.2.4</ecNumber>
    </recommendedName>
</protein>
<dbReference type="Pfam" id="PF00270">
    <property type="entry name" value="DEAD"/>
    <property type="match status" value="1"/>
</dbReference>
<dbReference type="GO" id="GO:0005694">
    <property type="term" value="C:chromosome"/>
    <property type="evidence" value="ECO:0007669"/>
    <property type="project" value="TreeGrafter"/>
</dbReference>
<dbReference type="Pfam" id="PF09382">
    <property type="entry name" value="RQC"/>
    <property type="match status" value="1"/>
</dbReference>
<dbReference type="Proteomes" id="UP000030653">
    <property type="component" value="Unassembled WGS sequence"/>
</dbReference>
<evidence type="ECO:0000256" key="10">
    <source>
        <dbReference type="ARBA" id="ARBA00034617"/>
    </source>
</evidence>
<evidence type="ECO:0000256" key="4">
    <source>
        <dbReference type="ARBA" id="ARBA00022801"/>
    </source>
</evidence>
<evidence type="ECO:0000256" key="7">
    <source>
        <dbReference type="ARBA" id="ARBA00023125"/>
    </source>
</evidence>
<gene>
    <name evidence="14" type="ORF">DACRYDRAFT_62200</name>
</gene>
<dbReference type="GO" id="GO:0006260">
    <property type="term" value="P:DNA replication"/>
    <property type="evidence" value="ECO:0007669"/>
    <property type="project" value="InterPro"/>
</dbReference>
<proteinExistence type="inferred from homology"/>
<dbReference type="OrthoDB" id="10261556at2759"/>
<feature type="non-terminal residue" evidence="14">
    <location>
        <position position="476"/>
    </location>
</feature>
<dbReference type="PANTHER" id="PTHR13710">
    <property type="entry name" value="DNA HELICASE RECQ FAMILY MEMBER"/>
    <property type="match status" value="1"/>
</dbReference>
<dbReference type="PANTHER" id="PTHR13710:SF153">
    <property type="entry name" value="RECQ-LIKE DNA HELICASE BLM"/>
    <property type="match status" value="1"/>
</dbReference>
<dbReference type="SMART" id="SM00490">
    <property type="entry name" value="HELICc"/>
    <property type="match status" value="1"/>
</dbReference>
<evidence type="ECO:0000256" key="5">
    <source>
        <dbReference type="ARBA" id="ARBA00022806"/>
    </source>
</evidence>
<keyword evidence="9 11" id="KW-0539">Nucleus</keyword>
<dbReference type="NCBIfam" id="TIGR00614">
    <property type="entry name" value="recQ_fam"/>
    <property type="match status" value="1"/>
</dbReference>
<dbReference type="PROSITE" id="PS51194">
    <property type="entry name" value="HELICASE_CTER"/>
    <property type="match status" value="1"/>
</dbReference>
<keyword evidence="6 11" id="KW-0067">ATP-binding</keyword>
<dbReference type="PROSITE" id="PS51192">
    <property type="entry name" value="HELICASE_ATP_BIND_1"/>
    <property type="match status" value="1"/>
</dbReference>
<dbReference type="GO" id="GO:0009378">
    <property type="term" value="F:four-way junction helicase activity"/>
    <property type="evidence" value="ECO:0007669"/>
    <property type="project" value="TreeGrafter"/>
</dbReference>
<organism evidence="14 15">
    <name type="scientific">Dacryopinax primogenitus (strain DJM 731)</name>
    <name type="common">Brown rot fungus</name>
    <dbReference type="NCBI Taxonomy" id="1858805"/>
    <lineage>
        <taxon>Eukaryota</taxon>
        <taxon>Fungi</taxon>
        <taxon>Dikarya</taxon>
        <taxon>Basidiomycota</taxon>
        <taxon>Agaricomycotina</taxon>
        <taxon>Dacrymycetes</taxon>
        <taxon>Dacrymycetales</taxon>
        <taxon>Dacrymycetaceae</taxon>
        <taxon>Dacryopinax</taxon>
    </lineage>
</organism>
<dbReference type="PROSITE" id="PS00690">
    <property type="entry name" value="DEAH_ATP_HELICASE"/>
    <property type="match status" value="1"/>
</dbReference>
<dbReference type="Pfam" id="PF00271">
    <property type="entry name" value="Helicase_C"/>
    <property type="match status" value="1"/>
</dbReference>
<evidence type="ECO:0000259" key="13">
    <source>
        <dbReference type="PROSITE" id="PS51194"/>
    </source>
</evidence>
<dbReference type="CDD" id="cd18794">
    <property type="entry name" value="SF2_C_RecQ"/>
    <property type="match status" value="1"/>
</dbReference>
<sequence>MGGKDVYVLMPTGGGKSLCYQLPAVCKTGKTKGVTVVISPLLALMSDQVQHCRDLNIDVVMLNSDISKDEARETESRLRSRNKPALCYITPEGLEARGSLRNLLSYLHNDNNLARFVIDEAHCVSQWGFDFRPAYEKLGILRREYPGVPIMALTATANKRVSEDIIGCLGIKGCVRLSLSFNRPNLHYSVRKKPPGNLVANIYGFINSCHRNDAGIIYCLSRKKCEEVAAELRDTFGLPARHYHAGMNKNDRLRTQESWKHNEFKVIVATIAFGMGIDKPDVRYVIHHSLPKSLEGYYQETGRAGRDGNDSVCILYYHYGDTALFKKFIDESDASPEQKERQRMDLQRVVQYCQNITDCRRTQVLQYFDEEFAPENCHKSCDNCMSNEETLLEDVSDLARKALLTVQAALRSGRVTLAQAIDIFRGAHTAKVKQMGWDNLEAYGTGAGINREQVERLYQHLVSHDALREQSVMNGG</sequence>
<dbReference type="FunFam" id="3.40.50.300:FF:001389">
    <property type="entry name" value="ATP-dependent DNA helicase RecQ"/>
    <property type="match status" value="1"/>
</dbReference>
<evidence type="ECO:0000259" key="12">
    <source>
        <dbReference type="PROSITE" id="PS51192"/>
    </source>
</evidence>
<dbReference type="InterPro" id="IPR014001">
    <property type="entry name" value="Helicase_ATP-bd"/>
</dbReference>
<evidence type="ECO:0000313" key="14">
    <source>
        <dbReference type="EMBL" id="EJU05622.1"/>
    </source>
</evidence>
<dbReference type="InterPro" id="IPR018982">
    <property type="entry name" value="RQC_domain"/>
</dbReference>
<comment type="similarity">
    <text evidence="2 11">Belongs to the helicase family. RecQ subfamily.</text>
</comment>
<dbReference type="GO" id="GO:0043138">
    <property type="term" value="F:3'-5' DNA helicase activity"/>
    <property type="evidence" value="ECO:0007669"/>
    <property type="project" value="UniProtKB-EC"/>
</dbReference>
<dbReference type="InterPro" id="IPR032284">
    <property type="entry name" value="RecQ_Zn-bd"/>
</dbReference>
<evidence type="ECO:0000256" key="1">
    <source>
        <dbReference type="ARBA" id="ARBA00004123"/>
    </source>
</evidence>
<keyword evidence="5 11" id="KW-0347">Helicase</keyword>
<dbReference type="GO" id="GO:0005524">
    <property type="term" value="F:ATP binding"/>
    <property type="evidence" value="ECO:0007669"/>
    <property type="project" value="UniProtKB-KW"/>
</dbReference>
<dbReference type="OMA" id="HHDIPKS"/>
<dbReference type="InterPro" id="IPR004589">
    <property type="entry name" value="DNA_helicase_ATP-dep_RecQ"/>
</dbReference>
<dbReference type="RefSeq" id="XP_040632516.1">
    <property type="nucleotide sequence ID" value="XM_040775692.1"/>
</dbReference>
<feature type="domain" description="Helicase C-terminal" evidence="13">
    <location>
        <begin position="201"/>
        <end position="347"/>
    </location>
</feature>
<name>M5GER3_DACPD</name>
<dbReference type="CDD" id="cd17920">
    <property type="entry name" value="DEXHc_RecQ"/>
    <property type="match status" value="1"/>
</dbReference>
<comment type="subcellular location">
    <subcellularLocation>
        <location evidence="1 11">Nucleus</location>
    </subcellularLocation>
</comment>
<dbReference type="Gene3D" id="3.40.50.300">
    <property type="entry name" value="P-loop containing nucleotide triphosphate hydrolases"/>
    <property type="match status" value="2"/>
</dbReference>
<dbReference type="GO" id="GO:0005737">
    <property type="term" value="C:cytoplasm"/>
    <property type="evidence" value="ECO:0007669"/>
    <property type="project" value="TreeGrafter"/>
</dbReference>
<evidence type="ECO:0000313" key="15">
    <source>
        <dbReference type="Proteomes" id="UP000030653"/>
    </source>
</evidence>
<evidence type="ECO:0000256" key="9">
    <source>
        <dbReference type="ARBA" id="ARBA00023242"/>
    </source>
</evidence>
<dbReference type="HOGENOM" id="CLU_001103_12_3_1"/>
<evidence type="ECO:0000256" key="11">
    <source>
        <dbReference type="RuleBase" id="RU364117"/>
    </source>
</evidence>
<accession>M5GER3</accession>
<dbReference type="Pfam" id="PF16124">
    <property type="entry name" value="RecQ_Zn_bind"/>
    <property type="match status" value="1"/>
</dbReference>
<reference evidence="14 15" key="1">
    <citation type="journal article" date="2012" name="Science">
        <title>The Paleozoic origin of enzymatic lignin decomposition reconstructed from 31 fungal genomes.</title>
        <authorList>
            <person name="Floudas D."/>
            <person name="Binder M."/>
            <person name="Riley R."/>
            <person name="Barry K."/>
            <person name="Blanchette R.A."/>
            <person name="Henrissat B."/>
            <person name="Martinez A.T."/>
            <person name="Otillar R."/>
            <person name="Spatafora J.W."/>
            <person name="Yadav J.S."/>
            <person name="Aerts A."/>
            <person name="Benoit I."/>
            <person name="Boyd A."/>
            <person name="Carlson A."/>
            <person name="Copeland A."/>
            <person name="Coutinho P.M."/>
            <person name="de Vries R.P."/>
            <person name="Ferreira P."/>
            <person name="Findley K."/>
            <person name="Foster B."/>
            <person name="Gaskell J."/>
            <person name="Glotzer D."/>
            <person name="Gorecki P."/>
            <person name="Heitman J."/>
            <person name="Hesse C."/>
            <person name="Hori C."/>
            <person name="Igarashi K."/>
            <person name="Jurgens J.A."/>
            <person name="Kallen N."/>
            <person name="Kersten P."/>
            <person name="Kohler A."/>
            <person name="Kuees U."/>
            <person name="Kumar T.K.A."/>
            <person name="Kuo A."/>
            <person name="LaButti K."/>
            <person name="Larrondo L.F."/>
            <person name="Lindquist E."/>
            <person name="Ling A."/>
            <person name="Lombard V."/>
            <person name="Lucas S."/>
            <person name="Lundell T."/>
            <person name="Martin R."/>
            <person name="McLaughlin D.J."/>
            <person name="Morgenstern I."/>
            <person name="Morin E."/>
            <person name="Murat C."/>
            <person name="Nagy L.G."/>
            <person name="Nolan M."/>
            <person name="Ohm R.A."/>
            <person name="Patyshakuliyeva A."/>
            <person name="Rokas A."/>
            <person name="Ruiz-Duenas F.J."/>
            <person name="Sabat G."/>
            <person name="Salamov A."/>
            <person name="Samejima M."/>
            <person name="Schmutz J."/>
            <person name="Slot J.C."/>
            <person name="St John F."/>
            <person name="Stenlid J."/>
            <person name="Sun H."/>
            <person name="Sun S."/>
            <person name="Syed K."/>
            <person name="Tsang A."/>
            <person name="Wiebenga A."/>
            <person name="Young D."/>
            <person name="Pisabarro A."/>
            <person name="Eastwood D.C."/>
            <person name="Martin F."/>
            <person name="Cullen D."/>
            <person name="Grigoriev I.V."/>
            <person name="Hibbett D.S."/>
        </authorList>
    </citation>
    <scope>NUCLEOTIDE SEQUENCE [LARGE SCALE GENOMIC DNA]</scope>
    <source>
        <strain evidence="14 15">DJM-731 SS1</strain>
    </source>
</reference>
<dbReference type="FunFam" id="3.40.50.300:FF:000340">
    <property type="entry name" value="Bloom syndrome, RecQ helicase"/>
    <property type="match status" value="1"/>
</dbReference>
<dbReference type="InterPro" id="IPR011545">
    <property type="entry name" value="DEAD/DEAH_box_helicase_dom"/>
</dbReference>
<dbReference type="Gene3D" id="1.10.10.10">
    <property type="entry name" value="Winged helix-like DNA-binding domain superfamily/Winged helix DNA-binding domain"/>
    <property type="match status" value="1"/>
</dbReference>
<evidence type="ECO:0000256" key="8">
    <source>
        <dbReference type="ARBA" id="ARBA00023235"/>
    </source>
</evidence>
<feature type="domain" description="Helicase ATP-binding" evidence="12">
    <location>
        <begin position="1"/>
        <end position="175"/>
    </location>
</feature>
<dbReference type="GO" id="GO:0016887">
    <property type="term" value="F:ATP hydrolysis activity"/>
    <property type="evidence" value="ECO:0007669"/>
    <property type="project" value="RHEA"/>
</dbReference>
<dbReference type="GO" id="GO:0000724">
    <property type="term" value="P:double-strand break repair via homologous recombination"/>
    <property type="evidence" value="ECO:0007669"/>
    <property type="project" value="TreeGrafter"/>
</dbReference>
<dbReference type="EMBL" id="JH795856">
    <property type="protein sequence ID" value="EJU05622.1"/>
    <property type="molecule type" value="Genomic_DNA"/>
</dbReference>
<dbReference type="STRING" id="1858805.M5GER3"/>
<dbReference type="EC" id="5.6.2.4" evidence="11"/>
<dbReference type="InterPro" id="IPR036388">
    <property type="entry name" value="WH-like_DNA-bd_sf"/>
</dbReference>
<dbReference type="InterPro" id="IPR001650">
    <property type="entry name" value="Helicase_C-like"/>
</dbReference>
<keyword evidence="7" id="KW-0238">DNA-binding</keyword>
<dbReference type="SMART" id="SM00487">
    <property type="entry name" value="DEXDc"/>
    <property type="match status" value="1"/>
</dbReference>
<evidence type="ECO:0000256" key="2">
    <source>
        <dbReference type="ARBA" id="ARBA00005446"/>
    </source>
</evidence>
<keyword evidence="15" id="KW-1185">Reference proteome</keyword>
<dbReference type="AlphaFoldDB" id="M5GER3"/>
<dbReference type="SUPFAM" id="SSF52540">
    <property type="entry name" value="P-loop containing nucleoside triphosphate hydrolases"/>
    <property type="match status" value="2"/>
</dbReference>
<dbReference type="GO" id="GO:0005634">
    <property type="term" value="C:nucleus"/>
    <property type="evidence" value="ECO:0007669"/>
    <property type="project" value="UniProtKB-SubCell"/>
</dbReference>
<comment type="catalytic activity">
    <reaction evidence="11">
        <text>ATP + H2O = ADP + phosphate + H(+)</text>
        <dbReference type="Rhea" id="RHEA:13065"/>
        <dbReference type="ChEBI" id="CHEBI:15377"/>
        <dbReference type="ChEBI" id="CHEBI:15378"/>
        <dbReference type="ChEBI" id="CHEBI:30616"/>
        <dbReference type="ChEBI" id="CHEBI:43474"/>
        <dbReference type="ChEBI" id="CHEBI:456216"/>
    </reaction>
</comment>
<evidence type="ECO:0000256" key="3">
    <source>
        <dbReference type="ARBA" id="ARBA00022741"/>
    </source>
</evidence>
<dbReference type="InterPro" id="IPR027417">
    <property type="entry name" value="P-loop_NTPase"/>
</dbReference>
<keyword evidence="8" id="KW-0413">Isomerase</keyword>
<dbReference type="GO" id="GO:0003677">
    <property type="term" value="F:DNA binding"/>
    <property type="evidence" value="ECO:0007669"/>
    <property type="project" value="UniProtKB-KW"/>
</dbReference>
<dbReference type="InterPro" id="IPR002464">
    <property type="entry name" value="DNA/RNA_helicase_DEAH_CS"/>
</dbReference>
<comment type="catalytic activity">
    <reaction evidence="10 11">
        <text>Couples ATP hydrolysis with the unwinding of duplex DNA by translocating in the 3'-5' direction.</text>
        <dbReference type="EC" id="5.6.2.4"/>
    </reaction>
</comment>